<feature type="domain" description="Heterokaryon incompatibility" evidence="1">
    <location>
        <begin position="81"/>
        <end position="182"/>
    </location>
</feature>
<organism evidence="2 3">
    <name type="scientific">Podospora fimiseda</name>
    <dbReference type="NCBI Taxonomy" id="252190"/>
    <lineage>
        <taxon>Eukaryota</taxon>
        <taxon>Fungi</taxon>
        <taxon>Dikarya</taxon>
        <taxon>Ascomycota</taxon>
        <taxon>Pezizomycotina</taxon>
        <taxon>Sordariomycetes</taxon>
        <taxon>Sordariomycetidae</taxon>
        <taxon>Sordariales</taxon>
        <taxon>Podosporaceae</taxon>
        <taxon>Podospora</taxon>
    </lineage>
</organism>
<accession>A0AAN7BEX0</accession>
<sequence>MPQQDEVIEHPTTRDDSAPDLTSEQIAFVRDALRTCLSHLLHRCDPKLNLGLPEQWPKRILDNTEVITLIDFDSQKLPGQYDALSYCWSERDELERHPSLKATSTALSDLKSGIAHSKVTSHSSTSSQNSKDGLDWETEAVKMKTVYSMAKVVIIASSSTSCHSGFFDTKVPESLELMDGQVQLRRSSYAGFHADVNWHQDLAPAARKWEGTLRTFPRTVFTVETDKLLAISGLARMIEPQFGSVHYDTIYLAGLWLRMARDTTTEPLRTNINTDSLAQLLWGFGQPSTGQPSHTYVAPSFSWASINRDRSFSSVGLFHLPNSLSRILSVTKQLMNTAGL</sequence>
<dbReference type="Proteomes" id="UP001301958">
    <property type="component" value="Unassembled WGS sequence"/>
</dbReference>
<comment type="caution">
    <text evidence="2">The sequence shown here is derived from an EMBL/GenBank/DDBJ whole genome shotgun (WGS) entry which is preliminary data.</text>
</comment>
<dbReference type="AlphaFoldDB" id="A0AAN7BEX0"/>
<protein>
    <recommendedName>
        <fullName evidence="1">Heterokaryon incompatibility domain-containing protein</fullName>
    </recommendedName>
</protein>
<evidence type="ECO:0000259" key="1">
    <source>
        <dbReference type="Pfam" id="PF06985"/>
    </source>
</evidence>
<proteinExistence type="predicted"/>
<gene>
    <name evidence="2" type="ORF">QBC38DRAFT_504888</name>
</gene>
<reference evidence="2" key="1">
    <citation type="journal article" date="2023" name="Mol. Phylogenet. Evol.">
        <title>Genome-scale phylogeny and comparative genomics of the fungal order Sordariales.</title>
        <authorList>
            <person name="Hensen N."/>
            <person name="Bonometti L."/>
            <person name="Westerberg I."/>
            <person name="Brannstrom I.O."/>
            <person name="Guillou S."/>
            <person name="Cros-Aarteil S."/>
            <person name="Calhoun S."/>
            <person name="Haridas S."/>
            <person name="Kuo A."/>
            <person name="Mondo S."/>
            <person name="Pangilinan J."/>
            <person name="Riley R."/>
            <person name="LaButti K."/>
            <person name="Andreopoulos B."/>
            <person name="Lipzen A."/>
            <person name="Chen C."/>
            <person name="Yan M."/>
            <person name="Daum C."/>
            <person name="Ng V."/>
            <person name="Clum A."/>
            <person name="Steindorff A."/>
            <person name="Ohm R.A."/>
            <person name="Martin F."/>
            <person name="Silar P."/>
            <person name="Natvig D.O."/>
            <person name="Lalanne C."/>
            <person name="Gautier V."/>
            <person name="Ament-Velasquez S.L."/>
            <person name="Kruys A."/>
            <person name="Hutchinson M.I."/>
            <person name="Powell A.J."/>
            <person name="Barry K."/>
            <person name="Miller A.N."/>
            <person name="Grigoriev I.V."/>
            <person name="Debuchy R."/>
            <person name="Gladieux P."/>
            <person name="Hiltunen Thoren M."/>
            <person name="Johannesson H."/>
        </authorList>
    </citation>
    <scope>NUCLEOTIDE SEQUENCE</scope>
    <source>
        <strain evidence="2">CBS 990.96</strain>
    </source>
</reference>
<keyword evidence="3" id="KW-1185">Reference proteome</keyword>
<dbReference type="PANTHER" id="PTHR33112:SF16">
    <property type="entry name" value="HETEROKARYON INCOMPATIBILITY DOMAIN-CONTAINING PROTEIN"/>
    <property type="match status" value="1"/>
</dbReference>
<dbReference type="InterPro" id="IPR010730">
    <property type="entry name" value="HET"/>
</dbReference>
<dbReference type="EMBL" id="MU865546">
    <property type="protein sequence ID" value="KAK4221453.1"/>
    <property type="molecule type" value="Genomic_DNA"/>
</dbReference>
<reference evidence="2" key="2">
    <citation type="submission" date="2023-05" db="EMBL/GenBank/DDBJ databases">
        <authorList>
            <consortium name="Lawrence Berkeley National Laboratory"/>
            <person name="Steindorff A."/>
            <person name="Hensen N."/>
            <person name="Bonometti L."/>
            <person name="Westerberg I."/>
            <person name="Brannstrom I.O."/>
            <person name="Guillou S."/>
            <person name="Cros-Aarteil S."/>
            <person name="Calhoun S."/>
            <person name="Haridas S."/>
            <person name="Kuo A."/>
            <person name="Mondo S."/>
            <person name="Pangilinan J."/>
            <person name="Riley R."/>
            <person name="Labutti K."/>
            <person name="Andreopoulos B."/>
            <person name="Lipzen A."/>
            <person name="Chen C."/>
            <person name="Yanf M."/>
            <person name="Daum C."/>
            <person name="Ng V."/>
            <person name="Clum A."/>
            <person name="Ohm R."/>
            <person name="Martin F."/>
            <person name="Silar P."/>
            <person name="Natvig D."/>
            <person name="Lalanne C."/>
            <person name="Gautier V."/>
            <person name="Ament-Velasquez S.L."/>
            <person name="Kruys A."/>
            <person name="Hutchinson M.I."/>
            <person name="Powell A.J."/>
            <person name="Barry K."/>
            <person name="Miller A.N."/>
            <person name="Grigoriev I.V."/>
            <person name="Debuchy R."/>
            <person name="Gladieux P."/>
            <person name="Thoren M.H."/>
            <person name="Johannesson H."/>
        </authorList>
    </citation>
    <scope>NUCLEOTIDE SEQUENCE</scope>
    <source>
        <strain evidence="2">CBS 990.96</strain>
    </source>
</reference>
<dbReference type="Pfam" id="PF06985">
    <property type="entry name" value="HET"/>
    <property type="match status" value="1"/>
</dbReference>
<dbReference type="PANTHER" id="PTHR33112">
    <property type="entry name" value="DOMAIN PROTEIN, PUTATIVE-RELATED"/>
    <property type="match status" value="1"/>
</dbReference>
<evidence type="ECO:0000313" key="3">
    <source>
        <dbReference type="Proteomes" id="UP001301958"/>
    </source>
</evidence>
<name>A0AAN7BEX0_9PEZI</name>
<evidence type="ECO:0000313" key="2">
    <source>
        <dbReference type="EMBL" id="KAK4221453.1"/>
    </source>
</evidence>